<keyword evidence="1 6" id="KW-0597">Phosphoprotein</keyword>
<evidence type="ECO:0000259" key="8">
    <source>
        <dbReference type="PROSITE" id="PS50110"/>
    </source>
</evidence>
<dbReference type="FunFam" id="3.40.50.2300:FF:000018">
    <property type="entry name" value="DNA-binding transcriptional regulator NtrC"/>
    <property type="match status" value="1"/>
</dbReference>
<evidence type="ECO:0000256" key="4">
    <source>
        <dbReference type="ARBA" id="ARBA00023125"/>
    </source>
</evidence>
<evidence type="ECO:0000313" key="10">
    <source>
        <dbReference type="Proteomes" id="UP000494115"/>
    </source>
</evidence>
<dbReference type="Gene3D" id="3.40.50.2300">
    <property type="match status" value="1"/>
</dbReference>
<dbReference type="InterPro" id="IPR011006">
    <property type="entry name" value="CheY-like_superfamily"/>
</dbReference>
<dbReference type="InterPro" id="IPR036388">
    <property type="entry name" value="WH-like_DNA-bd_sf"/>
</dbReference>
<dbReference type="SUPFAM" id="SSF52172">
    <property type="entry name" value="CheY-like"/>
    <property type="match status" value="1"/>
</dbReference>
<name>A0A6S7BJD2_9BURK</name>
<evidence type="ECO:0000256" key="3">
    <source>
        <dbReference type="ARBA" id="ARBA00023015"/>
    </source>
</evidence>
<proteinExistence type="predicted"/>
<dbReference type="Gene3D" id="1.10.10.10">
    <property type="entry name" value="Winged helix-like DNA-binding domain superfamily/Winged helix DNA-binding domain"/>
    <property type="match status" value="1"/>
</dbReference>
<organism evidence="9 10">
    <name type="scientific">Pararobbsia alpina</name>
    <dbReference type="NCBI Taxonomy" id="621374"/>
    <lineage>
        <taxon>Bacteria</taxon>
        <taxon>Pseudomonadati</taxon>
        <taxon>Pseudomonadota</taxon>
        <taxon>Betaproteobacteria</taxon>
        <taxon>Burkholderiales</taxon>
        <taxon>Burkholderiaceae</taxon>
        <taxon>Pararobbsia</taxon>
    </lineage>
</organism>
<evidence type="ECO:0000256" key="1">
    <source>
        <dbReference type="ARBA" id="ARBA00022553"/>
    </source>
</evidence>
<dbReference type="PROSITE" id="PS50043">
    <property type="entry name" value="HTH_LUXR_2"/>
    <property type="match status" value="1"/>
</dbReference>
<dbReference type="PANTHER" id="PTHR44688">
    <property type="entry name" value="DNA-BINDING TRANSCRIPTIONAL ACTIVATOR DEVR_DOSR"/>
    <property type="match status" value="1"/>
</dbReference>
<accession>A0A6S7BJD2</accession>
<reference evidence="9 10" key="1">
    <citation type="submission" date="2020-04" db="EMBL/GenBank/DDBJ databases">
        <authorList>
            <person name="De Canck E."/>
        </authorList>
    </citation>
    <scope>NUCLEOTIDE SEQUENCE [LARGE SCALE GENOMIC DNA]</scope>
    <source>
        <strain evidence="9 10">LMG 28138</strain>
    </source>
</reference>
<keyword evidence="4" id="KW-0238">DNA-binding</keyword>
<dbReference type="GO" id="GO:0006355">
    <property type="term" value="P:regulation of DNA-templated transcription"/>
    <property type="evidence" value="ECO:0007669"/>
    <property type="project" value="InterPro"/>
</dbReference>
<dbReference type="InterPro" id="IPR016032">
    <property type="entry name" value="Sig_transdc_resp-reg_C-effctor"/>
</dbReference>
<protein>
    <submittedName>
        <fullName evidence="9">Response regulator protein TodT</fullName>
    </submittedName>
</protein>
<keyword evidence="10" id="KW-1185">Reference proteome</keyword>
<evidence type="ECO:0000256" key="2">
    <source>
        <dbReference type="ARBA" id="ARBA00023012"/>
    </source>
</evidence>
<evidence type="ECO:0000313" key="9">
    <source>
        <dbReference type="EMBL" id="CAB3801000.1"/>
    </source>
</evidence>
<keyword evidence="3" id="KW-0805">Transcription regulation</keyword>
<evidence type="ECO:0000259" key="7">
    <source>
        <dbReference type="PROSITE" id="PS50043"/>
    </source>
</evidence>
<dbReference type="SMART" id="SM00448">
    <property type="entry name" value="REC"/>
    <property type="match status" value="1"/>
</dbReference>
<sequence>MESASKVVYVVDDDRRVRDALSALLRANGRDVHAFNSGKEFLDTPRRDVVACLILDLSMPGMSGLEVQQLVSKDSRIPVIFITGRGDVPSTVLAMKGGAVDFLTKPLDEDALMRAIDAALDKAHVLRKEAEDTAALRALYQSLTPREQELLPLLARGLLNKQAAGILGITEYTVQVHRGHIMKKMQADSFATLVRQASRLQLGASSTTTFDA</sequence>
<gene>
    <name evidence="9" type="primary">todT_1</name>
    <name evidence="9" type="ORF">LMG28138_04947</name>
</gene>
<feature type="modified residue" description="4-aspartylphosphate" evidence="6">
    <location>
        <position position="56"/>
    </location>
</feature>
<dbReference type="InterPro" id="IPR000792">
    <property type="entry name" value="Tscrpt_reg_LuxR_C"/>
</dbReference>
<evidence type="ECO:0000256" key="6">
    <source>
        <dbReference type="PROSITE-ProRule" id="PRU00169"/>
    </source>
</evidence>
<dbReference type="Pfam" id="PF00072">
    <property type="entry name" value="Response_reg"/>
    <property type="match status" value="1"/>
</dbReference>
<dbReference type="PRINTS" id="PR00038">
    <property type="entry name" value="HTHLUXR"/>
</dbReference>
<dbReference type="RefSeq" id="WP_175107561.1">
    <property type="nucleotide sequence ID" value="NZ_CADIKM010000040.1"/>
</dbReference>
<dbReference type="Proteomes" id="UP000494115">
    <property type="component" value="Unassembled WGS sequence"/>
</dbReference>
<dbReference type="Pfam" id="PF00196">
    <property type="entry name" value="GerE"/>
    <property type="match status" value="1"/>
</dbReference>
<dbReference type="PANTHER" id="PTHR44688:SF16">
    <property type="entry name" value="DNA-BINDING TRANSCRIPTIONAL ACTIVATOR DEVR_DOSR"/>
    <property type="match status" value="1"/>
</dbReference>
<evidence type="ECO:0000256" key="5">
    <source>
        <dbReference type="ARBA" id="ARBA00023163"/>
    </source>
</evidence>
<keyword evidence="2" id="KW-0902">Two-component regulatory system</keyword>
<dbReference type="InterPro" id="IPR001789">
    <property type="entry name" value="Sig_transdc_resp-reg_receiver"/>
</dbReference>
<keyword evidence="5" id="KW-0804">Transcription</keyword>
<feature type="domain" description="Response regulatory" evidence="8">
    <location>
        <begin position="7"/>
        <end position="120"/>
    </location>
</feature>
<dbReference type="EMBL" id="CADIKM010000040">
    <property type="protein sequence ID" value="CAB3801000.1"/>
    <property type="molecule type" value="Genomic_DNA"/>
</dbReference>
<dbReference type="SMART" id="SM00421">
    <property type="entry name" value="HTH_LUXR"/>
    <property type="match status" value="1"/>
</dbReference>
<dbReference type="SUPFAM" id="SSF46894">
    <property type="entry name" value="C-terminal effector domain of the bipartite response regulators"/>
    <property type="match status" value="1"/>
</dbReference>
<feature type="domain" description="HTH luxR-type" evidence="7">
    <location>
        <begin position="136"/>
        <end position="201"/>
    </location>
</feature>
<dbReference type="AlphaFoldDB" id="A0A6S7BJD2"/>
<dbReference type="PROSITE" id="PS50110">
    <property type="entry name" value="RESPONSE_REGULATORY"/>
    <property type="match status" value="1"/>
</dbReference>
<dbReference type="GO" id="GO:0003677">
    <property type="term" value="F:DNA binding"/>
    <property type="evidence" value="ECO:0007669"/>
    <property type="project" value="UniProtKB-KW"/>
</dbReference>
<dbReference type="GO" id="GO:0000160">
    <property type="term" value="P:phosphorelay signal transduction system"/>
    <property type="evidence" value="ECO:0007669"/>
    <property type="project" value="UniProtKB-KW"/>
</dbReference>